<dbReference type="GO" id="GO:0016747">
    <property type="term" value="F:acyltransferase activity, transferring groups other than amino-acyl groups"/>
    <property type="evidence" value="ECO:0007669"/>
    <property type="project" value="UniProtKB-ARBA"/>
</dbReference>
<evidence type="ECO:0000256" key="2">
    <source>
        <dbReference type="ARBA" id="ARBA00023315"/>
    </source>
</evidence>
<reference evidence="3 4" key="1">
    <citation type="submission" date="2024-01" db="EMBL/GenBank/DDBJ databases">
        <title>The genomes of 5 underutilized Papilionoideae crops provide insights into root nodulation and disease resistance.</title>
        <authorList>
            <person name="Yuan L."/>
        </authorList>
    </citation>
    <scope>NUCLEOTIDE SEQUENCE [LARGE SCALE GENOMIC DNA]</scope>
    <source>
        <strain evidence="3">LY-2023</strain>
        <tissue evidence="3">Leaf</tissue>
    </source>
</reference>
<gene>
    <name evidence="3" type="ORF">RJT34_17180</name>
</gene>
<dbReference type="Gene3D" id="3.30.559.10">
    <property type="entry name" value="Chloramphenicol acetyltransferase-like domain"/>
    <property type="match status" value="2"/>
</dbReference>
<keyword evidence="4" id="KW-1185">Reference proteome</keyword>
<keyword evidence="1" id="KW-0808">Transferase</keyword>
<accession>A0AAN9J8U6</accession>
<sequence length="512" mass="57543">MEAVKIIEICKVAPPSSLPSTTLPLTFFDIPWFFISHPIQRIFFYDFPYPTHHFLQTTLPTLKHSLSLTLQHFFPFASNITVPPQRRHSSIRYLNGHDSVPFTVAEYSKAEHFTTLTSNSPQDIRNLHPLLPTLPPPRVEKDGTRVLPIMAIQVTILPNSGFTLGLTYNHVVADGKSLHHFIKHWACVCKEKRDAFSSIKGSYLSLPSHERHNVKDPNELKLLYLQVLERLESQQKTSCPSRAAAYLASDTPNKDFLHTQYLKSEILPKQYQNTSHLDQPSIVEKDVFTTNNKVRSTIVLTGEQVEKLKKYVALKCTDSGTTSHISTFVVTCSLIWVCLLKSEQGKGKCIDGEQLCYFGFVADSRDQFSLPSTYFGNCLVSCYVKVKRGVVVGENGMVEVAFAIERKVRDFKGSGGALREAEKPISEFMEPWKPGNSLLTVAGSPNLAVYKTDFGWGNPRKSEAVHIDAGSISLSDCRYQNGAIEVGLVLERIQMNNFINILQHQLKILVSD</sequence>
<dbReference type="Proteomes" id="UP001359559">
    <property type="component" value="Unassembled WGS sequence"/>
</dbReference>
<evidence type="ECO:0000313" key="3">
    <source>
        <dbReference type="EMBL" id="KAK7294293.1"/>
    </source>
</evidence>
<dbReference type="Pfam" id="PF02458">
    <property type="entry name" value="Transferase"/>
    <property type="match status" value="1"/>
</dbReference>
<evidence type="ECO:0000256" key="1">
    <source>
        <dbReference type="ARBA" id="ARBA00022679"/>
    </source>
</evidence>
<proteinExistence type="predicted"/>
<keyword evidence="2" id="KW-0012">Acyltransferase</keyword>
<dbReference type="AlphaFoldDB" id="A0AAN9J8U6"/>
<dbReference type="InterPro" id="IPR051504">
    <property type="entry name" value="Plant_metabolite_acyltrans"/>
</dbReference>
<organism evidence="3 4">
    <name type="scientific">Clitoria ternatea</name>
    <name type="common">Butterfly pea</name>
    <dbReference type="NCBI Taxonomy" id="43366"/>
    <lineage>
        <taxon>Eukaryota</taxon>
        <taxon>Viridiplantae</taxon>
        <taxon>Streptophyta</taxon>
        <taxon>Embryophyta</taxon>
        <taxon>Tracheophyta</taxon>
        <taxon>Spermatophyta</taxon>
        <taxon>Magnoliopsida</taxon>
        <taxon>eudicotyledons</taxon>
        <taxon>Gunneridae</taxon>
        <taxon>Pentapetalae</taxon>
        <taxon>rosids</taxon>
        <taxon>fabids</taxon>
        <taxon>Fabales</taxon>
        <taxon>Fabaceae</taxon>
        <taxon>Papilionoideae</taxon>
        <taxon>50 kb inversion clade</taxon>
        <taxon>NPAAA clade</taxon>
        <taxon>indigoferoid/millettioid clade</taxon>
        <taxon>Phaseoleae</taxon>
        <taxon>Clitoria</taxon>
    </lineage>
</organism>
<evidence type="ECO:0000313" key="4">
    <source>
        <dbReference type="Proteomes" id="UP001359559"/>
    </source>
</evidence>
<protein>
    <submittedName>
        <fullName evidence="3">Uncharacterized protein</fullName>
    </submittedName>
</protein>
<comment type="caution">
    <text evidence="3">The sequence shown here is derived from an EMBL/GenBank/DDBJ whole genome shotgun (WGS) entry which is preliminary data.</text>
</comment>
<dbReference type="EMBL" id="JAYKXN010000004">
    <property type="protein sequence ID" value="KAK7294293.1"/>
    <property type="molecule type" value="Genomic_DNA"/>
</dbReference>
<name>A0AAN9J8U6_CLITE</name>
<dbReference type="PANTHER" id="PTHR31625">
    <property type="match status" value="1"/>
</dbReference>
<dbReference type="InterPro" id="IPR023213">
    <property type="entry name" value="CAT-like_dom_sf"/>
</dbReference>